<dbReference type="Proteomes" id="UP000837801">
    <property type="component" value="Unassembled WGS sequence"/>
</dbReference>
<feature type="compositionally biased region" description="Low complexity" evidence="1">
    <location>
        <begin position="345"/>
        <end position="359"/>
    </location>
</feature>
<sequence length="448" mass="51862">MITVQEQPIRLVNLKWQLASQKGANDSCNSSNGSIGSINICNPKGEKKPSNFPLSSELVLLDSKKSIRSGVKNSLLWFHAQNSYIEQHLELEVIKDNDNDKDESENDSDAHEEIDFRPFAPKNETLLSSMKKNPNRVAAIGNNNKLLGLVQRRVQRIVEERFSLPVSKSFKICIVNTVLQDYETDDLSAIYNKLFRKEGKERIMQIIEQSYFDKYPSEQLDNFYDELFGCLGLASELNIFATNKPSFYKYYTDIWKLDREGFKDYDYQCFINYCEEQQQQQYDYDDENFSQEWLHEYVNQGVLMNVEKFYYYFNRKVEPFKDSEERVMKMNESRRNSRSGELSRRSSSSSSIISSGTNSKSNVNQVAIMKSSLINILNSKMSRIEENSTAAIDEDDGDDDFDEEDTRCPGKNSARIRKLVRFDEVRSSLDFDPTEPSCIVLYDSIGKD</sequence>
<feature type="region of interest" description="Disordered" evidence="1">
    <location>
        <begin position="326"/>
        <end position="359"/>
    </location>
</feature>
<feature type="region of interest" description="Disordered" evidence="1">
    <location>
        <begin position="388"/>
        <end position="410"/>
    </location>
</feature>
<feature type="compositionally biased region" description="Basic and acidic residues" evidence="1">
    <location>
        <begin position="326"/>
        <end position="335"/>
    </location>
</feature>
<feature type="compositionally biased region" description="Acidic residues" evidence="1">
    <location>
        <begin position="392"/>
        <end position="405"/>
    </location>
</feature>
<reference evidence="2" key="1">
    <citation type="submission" date="2022-03" db="EMBL/GenBank/DDBJ databases">
        <authorList>
            <person name="Legras J.-L."/>
            <person name="Devillers H."/>
            <person name="Grondin C."/>
        </authorList>
    </citation>
    <scope>NUCLEOTIDE SEQUENCE</scope>
    <source>
        <strain evidence="2">CLIB 1423</strain>
    </source>
</reference>
<comment type="caution">
    <text evidence="2">The sequence shown here is derived from an EMBL/GenBank/DDBJ whole genome shotgun (WGS) entry which is preliminary data.</text>
</comment>
<proteinExistence type="predicted"/>
<evidence type="ECO:0000256" key="1">
    <source>
        <dbReference type="SAM" id="MobiDB-lite"/>
    </source>
</evidence>
<name>A0A9P0VZZ6_9ASCO</name>
<gene>
    <name evidence="2" type="ORF">CLIB1423_16S03422</name>
</gene>
<accession>A0A9P0VZZ6</accession>
<evidence type="ECO:0000313" key="2">
    <source>
        <dbReference type="EMBL" id="CAH2354469.1"/>
    </source>
</evidence>
<keyword evidence="3" id="KW-1185">Reference proteome</keyword>
<protein>
    <submittedName>
        <fullName evidence="2">Uncharacterized protein</fullName>
    </submittedName>
</protein>
<dbReference type="AlphaFoldDB" id="A0A9P0VZZ6"/>
<evidence type="ECO:0000313" key="3">
    <source>
        <dbReference type="Proteomes" id="UP000837801"/>
    </source>
</evidence>
<organism evidence="2 3">
    <name type="scientific">[Candida] railenensis</name>
    <dbReference type="NCBI Taxonomy" id="45579"/>
    <lineage>
        <taxon>Eukaryota</taxon>
        <taxon>Fungi</taxon>
        <taxon>Dikarya</taxon>
        <taxon>Ascomycota</taxon>
        <taxon>Saccharomycotina</taxon>
        <taxon>Pichiomycetes</taxon>
        <taxon>Debaryomycetaceae</taxon>
        <taxon>Kurtzmaniella</taxon>
    </lineage>
</organism>
<dbReference type="EMBL" id="CAKXYY010000016">
    <property type="protein sequence ID" value="CAH2354469.1"/>
    <property type="molecule type" value="Genomic_DNA"/>
</dbReference>